<dbReference type="AlphaFoldDB" id="A0A840SKL5"/>
<feature type="active site" description="Proton donor" evidence="4">
    <location>
        <position position="47"/>
    </location>
</feature>
<dbReference type="PIRSF" id="PIRSF000097">
    <property type="entry name" value="AKR"/>
    <property type="match status" value="1"/>
</dbReference>
<dbReference type="PRINTS" id="PR00069">
    <property type="entry name" value="ALDKETRDTASE"/>
</dbReference>
<evidence type="ECO:0000259" key="7">
    <source>
        <dbReference type="Pfam" id="PF00248"/>
    </source>
</evidence>
<dbReference type="Gene3D" id="3.20.20.100">
    <property type="entry name" value="NADP-dependent oxidoreductase domain"/>
    <property type="match status" value="1"/>
</dbReference>
<dbReference type="Pfam" id="PF00248">
    <property type="entry name" value="Aldo_ket_red"/>
    <property type="match status" value="1"/>
</dbReference>
<dbReference type="InterPro" id="IPR036812">
    <property type="entry name" value="NAD(P)_OxRdtase_dom_sf"/>
</dbReference>
<keyword evidence="9" id="KW-1185">Reference proteome</keyword>
<accession>A0A840SKL5</accession>
<gene>
    <name evidence="8" type="ORF">HNP73_002413</name>
</gene>
<evidence type="ECO:0000313" key="8">
    <source>
        <dbReference type="EMBL" id="MBB5222477.1"/>
    </source>
</evidence>
<proteinExistence type="inferred from homology"/>
<name>A0A840SKL5_9RHOB</name>
<dbReference type="GO" id="GO:1990002">
    <property type="term" value="F:methylglyoxal reductase (NADPH) (acetol producing) activity"/>
    <property type="evidence" value="ECO:0007669"/>
    <property type="project" value="TreeGrafter"/>
</dbReference>
<evidence type="ECO:0000256" key="3">
    <source>
        <dbReference type="ARBA" id="ARBA00023002"/>
    </source>
</evidence>
<dbReference type="InterPro" id="IPR023210">
    <property type="entry name" value="NADP_OxRdtase_dom"/>
</dbReference>
<evidence type="ECO:0000313" key="9">
    <source>
        <dbReference type="Proteomes" id="UP000549457"/>
    </source>
</evidence>
<feature type="site" description="Lowers pKa of active site Tyr" evidence="6">
    <location>
        <position position="72"/>
    </location>
</feature>
<evidence type="ECO:0000256" key="6">
    <source>
        <dbReference type="PIRSR" id="PIRSR000097-3"/>
    </source>
</evidence>
<keyword evidence="2" id="KW-0521">NADP</keyword>
<comment type="similarity">
    <text evidence="1">Belongs to the aldo/keto reductase family.</text>
</comment>
<dbReference type="PANTHER" id="PTHR43827">
    <property type="entry name" value="2,5-DIKETO-D-GLUCONIC ACID REDUCTASE"/>
    <property type="match status" value="1"/>
</dbReference>
<dbReference type="PROSITE" id="PS00062">
    <property type="entry name" value="ALDOKETO_REDUCTASE_2"/>
    <property type="match status" value="1"/>
</dbReference>
<feature type="domain" description="NADP-dependent oxidoreductase" evidence="7">
    <location>
        <begin position="14"/>
        <end position="253"/>
    </location>
</feature>
<dbReference type="Proteomes" id="UP000549457">
    <property type="component" value="Unassembled WGS sequence"/>
</dbReference>
<comment type="caution">
    <text evidence="8">The sequence shown here is derived from an EMBL/GenBank/DDBJ whole genome shotgun (WGS) entry which is preliminary data.</text>
</comment>
<protein>
    <submittedName>
        <fullName evidence="8">Diketogulonate reductase-like aldo/keto reductase</fullName>
    </submittedName>
</protein>
<dbReference type="EMBL" id="JACHFM010000002">
    <property type="protein sequence ID" value="MBB5222477.1"/>
    <property type="molecule type" value="Genomic_DNA"/>
</dbReference>
<dbReference type="GO" id="GO:0051596">
    <property type="term" value="P:methylglyoxal catabolic process"/>
    <property type="evidence" value="ECO:0007669"/>
    <property type="project" value="TreeGrafter"/>
</dbReference>
<dbReference type="InterPro" id="IPR018170">
    <property type="entry name" value="Aldo/ket_reductase_CS"/>
</dbReference>
<reference evidence="8 9" key="1">
    <citation type="submission" date="2020-08" db="EMBL/GenBank/DDBJ databases">
        <title>Genomic Encyclopedia of Type Strains, Phase IV (KMG-IV): sequencing the most valuable type-strain genomes for metagenomic binning, comparative biology and taxonomic classification.</title>
        <authorList>
            <person name="Goeker M."/>
        </authorList>
    </citation>
    <scope>NUCLEOTIDE SEQUENCE [LARGE SCALE GENOMIC DNA]</scope>
    <source>
        <strain evidence="8 9">DSM 101730</strain>
    </source>
</reference>
<sequence>MIEKTIRGEAIPALGFGTFELTGPDGEAAIRTAIEIGYRQIDTAIRYGNEAEVGRAIAAAGVPRGELFVTTKIWYDDLAPERVHQRVSESLERLGLDQVDLLLVHWPGRDVPLGETLAAFADEKARGRTRLIGVSNFTVPLLDEALDVHKADLFCNQVEYHPYLSQAKLLARMRRADMLLNAYQPIARGKVFQSELLQEIGRRHGKSAAQVTLRWLIQQDNVGAIPRSSRVENMRANLDIFDFELSEAEMAAIFGLARGERLSNLPWAPVWDEDDSAGAAG</sequence>
<evidence type="ECO:0000256" key="2">
    <source>
        <dbReference type="ARBA" id="ARBA00022857"/>
    </source>
</evidence>
<dbReference type="InterPro" id="IPR020471">
    <property type="entry name" value="AKR"/>
</dbReference>
<evidence type="ECO:0000256" key="5">
    <source>
        <dbReference type="PIRSR" id="PIRSR000097-2"/>
    </source>
</evidence>
<feature type="binding site" evidence="5">
    <location>
        <position position="105"/>
    </location>
    <ligand>
        <name>substrate</name>
    </ligand>
</feature>
<dbReference type="SUPFAM" id="SSF51430">
    <property type="entry name" value="NAD(P)-linked oxidoreductase"/>
    <property type="match status" value="1"/>
</dbReference>
<organism evidence="8 9">
    <name type="scientific">Amaricoccus macauensis</name>
    <dbReference type="NCBI Taxonomy" id="57001"/>
    <lineage>
        <taxon>Bacteria</taxon>
        <taxon>Pseudomonadati</taxon>
        <taxon>Pseudomonadota</taxon>
        <taxon>Alphaproteobacteria</taxon>
        <taxon>Rhodobacterales</taxon>
        <taxon>Paracoccaceae</taxon>
        <taxon>Amaricoccus</taxon>
    </lineage>
</organism>
<evidence type="ECO:0000256" key="1">
    <source>
        <dbReference type="ARBA" id="ARBA00007905"/>
    </source>
</evidence>
<dbReference type="CDD" id="cd19140">
    <property type="entry name" value="AKR_AKR3F3"/>
    <property type="match status" value="1"/>
</dbReference>
<dbReference type="PANTHER" id="PTHR43827:SF3">
    <property type="entry name" value="NADP-DEPENDENT OXIDOREDUCTASE DOMAIN-CONTAINING PROTEIN"/>
    <property type="match status" value="1"/>
</dbReference>
<evidence type="ECO:0000256" key="4">
    <source>
        <dbReference type="PIRSR" id="PIRSR000097-1"/>
    </source>
</evidence>
<keyword evidence="3" id="KW-0560">Oxidoreductase</keyword>
<dbReference type="RefSeq" id="WP_184149362.1">
    <property type="nucleotide sequence ID" value="NZ_JACHFM010000002.1"/>
</dbReference>